<dbReference type="Proteomes" id="UP000032534">
    <property type="component" value="Unassembled WGS sequence"/>
</dbReference>
<reference evidence="1 2" key="1">
    <citation type="submission" date="2014-11" db="EMBL/GenBank/DDBJ databases">
        <title>Draft Genome Sequences of Paenibacillus polymyxa NRRL B-30509 and Paenibacillus terrae NRRL B-30644, Strains from a Poultry Environment that Produce Tridecaptin A and Paenicidins.</title>
        <authorList>
            <person name="van Belkum M.J."/>
            <person name="Lohans C.T."/>
            <person name="Vederas J.C."/>
        </authorList>
    </citation>
    <scope>NUCLEOTIDE SEQUENCE [LARGE SCALE GENOMIC DNA]</scope>
    <source>
        <strain evidence="1 2">NRRL B-30644</strain>
    </source>
</reference>
<keyword evidence="2" id="KW-1185">Reference proteome</keyword>
<dbReference type="PATRIC" id="fig|159743.3.peg.5757"/>
<evidence type="ECO:0000313" key="2">
    <source>
        <dbReference type="Proteomes" id="UP000032534"/>
    </source>
</evidence>
<accession>A0A0D7WUK2</accession>
<gene>
    <name evidence="1" type="ORF">QD47_25960</name>
</gene>
<sequence>MKTLPLCDPLISNYPQHAFYLSIISDNKDCQPWIYSNYTNLFLSNWKNDEIFLDFYVQTPEHHFNPWFKDSQRLHRDLILGSIPNLVSFIRSQIDAGYYVWTHVDEYFIPDTPSYHTRRFAHAVLIYGYDDSTREFQLAGFFKYRSYSRTTVPYDDLKTAFEHCDIYDDYLNYTHLLKINPEYHNNKIYEFDLSYFAECMENYYTSINETENYKSFYTPKLYSDRTFGLDIYNKLTMYFELMLSKQRTIDTRLLYTLREHKKFMNLKIKYIEQEGHYRFPAVFKDNYTRVEKETTIMLNQFLKYGITQCEDNIIKLIGRLGFLYQLENETLELLLSDFSKQGITGVRLR</sequence>
<dbReference type="OrthoDB" id="2624539at2"/>
<dbReference type="AlphaFoldDB" id="A0A0D7WUK2"/>
<dbReference type="EMBL" id="JTHP01000082">
    <property type="protein sequence ID" value="KJD42835.1"/>
    <property type="molecule type" value="Genomic_DNA"/>
</dbReference>
<comment type="caution">
    <text evidence="1">The sequence shown here is derived from an EMBL/GenBank/DDBJ whole genome shotgun (WGS) entry which is preliminary data.</text>
</comment>
<evidence type="ECO:0000313" key="1">
    <source>
        <dbReference type="EMBL" id="KJD42835.1"/>
    </source>
</evidence>
<dbReference type="RefSeq" id="WP_044648828.1">
    <property type="nucleotide sequence ID" value="NZ_JTHP01000082.1"/>
</dbReference>
<protein>
    <submittedName>
        <fullName evidence="1">Uncharacterized protein</fullName>
    </submittedName>
</protein>
<organism evidence="1 2">
    <name type="scientific">Paenibacillus terrae</name>
    <dbReference type="NCBI Taxonomy" id="159743"/>
    <lineage>
        <taxon>Bacteria</taxon>
        <taxon>Bacillati</taxon>
        <taxon>Bacillota</taxon>
        <taxon>Bacilli</taxon>
        <taxon>Bacillales</taxon>
        <taxon>Paenibacillaceae</taxon>
        <taxon>Paenibacillus</taxon>
    </lineage>
</organism>
<proteinExistence type="predicted"/>
<name>A0A0D7WUK2_9BACL</name>